<dbReference type="OrthoDB" id="5990676at2759"/>
<protein>
    <submittedName>
        <fullName evidence="12">DAG1</fullName>
    </submittedName>
</protein>
<dbReference type="InterPro" id="IPR013783">
    <property type="entry name" value="Ig-like_fold"/>
</dbReference>
<evidence type="ECO:0000256" key="1">
    <source>
        <dbReference type="ARBA" id="ARBA00004162"/>
    </source>
</evidence>
<feature type="compositionally biased region" description="Pro residues" evidence="9">
    <location>
        <begin position="541"/>
        <end position="555"/>
    </location>
</feature>
<dbReference type="GO" id="GO:0002009">
    <property type="term" value="P:morphogenesis of an epithelium"/>
    <property type="evidence" value="ECO:0007669"/>
    <property type="project" value="TreeGrafter"/>
</dbReference>
<dbReference type="InterPro" id="IPR027468">
    <property type="entry name" value="Alpha-dystroglycan_domain_2"/>
</dbReference>
<feature type="compositionally biased region" description="Basic and acidic residues" evidence="9">
    <location>
        <begin position="471"/>
        <end position="485"/>
    </location>
</feature>
<dbReference type="InterPro" id="IPR015919">
    <property type="entry name" value="Cadherin-like_sf"/>
</dbReference>
<keyword evidence="8" id="KW-0206">Cytoskeleton</keyword>
<proteinExistence type="predicted"/>
<dbReference type="InterPro" id="IPR008465">
    <property type="entry name" value="DAG1_C"/>
</dbReference>
<evidence type="ECO:0000256" key="10">
    <source>
        <dbReference type="SAM" id="Phobius"/>
    </source>
</evidence>
<reference evidence="12" key="1">
    <citation type="submission" date="2021-01" db="EMBL/GenBank/DDBJ databases">
        <authorList>
            <person name="Li R."/>
            <person name="Bekaert M."/>
        </authorList>
    </citation>
    <scope>NUCLEOTIDE SEQUENCE</scope>
    <source>
        <strain evidence="12">Farmed</strain>
    </source>
</reference>
<dbReference type="PROSITE" id="PS51699">
    <property type="entry name" value="SEA_DG"/>
    <property type="match status" value="1"/>
</dbReference>
<dbReference type="Gene3D" id="3.30.70.1040">
    <property type="entry name" value="Dystroglycan, domain 2"/>
    <property type="match status" value="1"/>
</dbReference>
<feature type="transmembrane region" description="Helical" evidence="10">
    <location>
        <begin position="411"/>
        <end position="437"/>
    </location>
</feature>
<evidence type="ECO:0000256" key="3">
    <source>
        <dbReference type="ARBA" id="ARBA00022475"/>
    </source>
</evidence>
<comment type="caution">
    <text evidence="12">The sequence shown here is derived from an EMBL/GenBank/DDBJ whole genome shotgun (WGS) entry which is preliminary data.</text>
</comment>
<evidence type="ECO:0000313" key="12">
    <source>
        <dbReference type="EMBL" id="CAE1303757.1"/>
    </source>
</evidence>
<evidence type="ECO:0000256" key="7">
    <source>
        <dbReference type="ARBA" id="ARBA00023180"/>
    </source>
</evidence>
<dbReference type="GO" id="GO:0043236">
    <property type="term" value="F:laminin binding"/>
    <property type="evidence" value="ECO:0007669"/>
    <property type="project" value="TreeGrafter"/>
</dbReference>
<keyword evidence="5 10" id="KW-0812">Transmembrane</keyword>
<dbReference type="GO" id="GO:0007411">
    <property type="term" value="P:axon guidance"/>
    <property type="evidence" value="ECO:0007669"/>
    <property type="project" value="TreeGrafter"/>
</dbReference>
<evidence type="ECO:0000256" key="5">
    <source>
        <dbReference type="ARBA" id="ARBA00022692"/>
    </source>
</evidence>
<accession>A0A812DK99</accession>
<dbReference type="SUPFAM" id="SSF49313">
    <property type="entry name" value="Cadherin-like"/>
    <property type="match status" value="1"/>
</dbReference>
<dbReference type="AlphaFoldDB" id="A0A812DK99"/>
<comment type="subcellular location">
    <subcellularLocation>
        <location evidence="1">Cell membrane</location>
        <topology evidence="1">Single-pass membrane protein</topology>
    </subcellularLocation>
    <subcellularLocation>
        <location evidence="2">Cytoplasm</location>
        <location evidence="2">Cytoskeleton</location>
    </subcellularLocation>
</comment>
<dbReference type="GO" id="GO:0005509">
    <property type="term" value="F:calcium ion binding"/>
    <property type="evidence" value="ECO:0007669"/>
    <property type="project" value="InterPro"/>
</dbReference>
<dbReference type="Pfam" id="PF05454">
    <property type="entry name" value="DAG1"/>
    <property type="match status" value="1"/>
</dbReference>
<keyword evidence="13" id="KW-1185">Reference proteome</keyword>
<name>A0A812DK99_ACAPH</name>
<evidence type="ECO:0000259" key="11">
    <source>
        <dbReference type="PROSITE" id="PS51699"/>
    </source>
</evidence>
<sequence>MPVLQKIETTSANGSLSDAIKHGIIGWQVTNNKIQEKRVRRAIIATPSIGPIPTSMTRHHGSDAMTHQVLTMSSPIVPSTRTHQRTKTKHPDATYLHPSTFDPTDGSMPKTKTLPDGMYTITTGSIEPTRVDPGFEPSRPTPPMTKLPQQCMDHKDDRPMVDKGIPPVKVFAGQIMKFKVPPDTFMDCEDGKTENLRLDFFLENYKPIPPNSWLKAENKKQMVIGLPLLSDVGIHNMSVVAVDSSGSKEVLDFYFKVVNNPNMPKSKISHKINMVIDMDYDEFMSEIGNRLNVVKKIARLYGDKNLSKISVLDIGQGSVVFSWTNNTILGDECPKKETKQLLMKLVDADKQVTDMAKKALKPYKLLSAQITPMGPCSDKYDAILVGSTPVMPVSDKPVHTHKGDTTDDDDILISTVVPAVIIVSILLLALLVACILYRKKRKGKMSLSEQEAYAGKGAPVIFADELDEKPTDCSRPLILDEEKPPHPPPEYQPSSSDSAQSTPHQDRRGDNDTNMPDSTSPLYEPPPPVTTSRGNKQPRPHVQPPYRTPPPYVPP</sequence>
<keyword evidence="4" id="KW-0963">Cytoplasm</keyword>
<dbReference type="Proteomes" id="UP000597762">
    <property type="component" value="Unassembled WGS sequence"/>
</dbReference>
<evidence type="ECO:0000313" key="13">
    <source>
        <dbReference type="Proteomes" id="UP000597762"/>
    </source>
</evidence>
<dbReference type="GO" id="GO:0016011">
    <property type="term" value="C:dystroglycan complex"/>
    <property type="evidence" value="ECO:0007669"/>
    <property type="project" value="TreeGrafter"/>
</dbReference>
<keyword evidence="7" id="KW-0325">Glycoprotein</keyword>
<dbReference type="PANTHER" id="PTHR21559">
    <property type="entry name" value="DYSTROGLYCAN-RELATED"/>
    <property type="match status" value="1"/>
</dbReference>
<dbReference type="PANTHER" id="PTHR21559:SF21">
    <property type="entry name" value="DYSTROGLYCAN 1"/>
    <property type="match status" value="1"/>
</dbReference>
<evidence type="ECO:0000256" key="9">
    <source>
        <dbReference type="SAM" id="MobiDB-lite"/>
    </source>
</evidence>
<dbReference type="Gene3D" id="2.60.40.10">
    <property type="entry name" value="Immunoglobulins"/>
    <property type="match status" value="1"/>
</dbReference>
<feature type="compositionally biased region" description="Polar residues" evidence="9">
    <location>
        <begin position="512"/>
        <end position="521"/>
    </location>
</feature>
<evidence type="ECO:0000256" key="6">
    <source>
        <dbReference type="ARBA" id="ARBA00022989"/>
    </source>
</evidence>
<feature type="region of interest" description="Disordered" evidence="9">
    <location>
        <begin position="79"/>
        <end position="111"/>
    </location>
</feature>
<dbReference type="InterPro" id="IPR030398">
    <property type="entry name" value="SEA_DG_dom"/>
</dbReference>
<feature type="region of interest" description="Disordered" evidence="9">
    <location>
        <begin position="471"/>
        <end position="555"/>
    </location>
</feature>
<organism evidence="12 13">
    <name type="scientific">Acanthosepion pharaonis</name>
    <name type="common">Pharaoh cuttlefish</name>
    <name type="synonym">Sepia pharaonis</name>
    <dbReference type="NCBI Taxonomy" id="158019"/>
    <lineage>
        <taxon>Eukaryota</taxon>
        <taxon>Metazoa</taxon>
        <taxon>Spiralia</taxon>
        <taxon>Lophotrochozoa</taxon>
        <taxon>Mollusca</taxon>
        <taxon>Cephalopoda</taxon>
        <taxon>Coleoidea</taxon>
        <taxon>Decapodiformes</taxon>
        <taxon>Sepiida</taxon>
        <taxon>Sepiina</taxon>
        <taxon>Sepiidae</taxon>
        <taxon>Acanthosepion</taxon>
    </lineage>
</organism>
<feature type="region of interest" description="Disordered" evidence="9">
    <location>
        <begin position="123"/>
        <end position="146"/>
    </location>
</feature>
<evidence type="ECO:0000256" key="2">
    <source>
        <dbReference type="ARBA" id="ARBA00004245"/>
    </source>
</evidence>
<gene>
    <name evidence="12" type="ORF">SPHA_56526</name>
</gene>
<keyword evidence="3" id="KW-1003">Cell membrane</keyword>
<keyword evidence="10" id="KW-0472">Membrane</keyword>
<evidence type="ECO:0000256" key="8">
    <source>
        <dbReference type="ARBA" id="ARBA00023212"/>
    </source>
</evidence>
<evidence type="ECO:0000256" key="4">
    <source>
        <dbReference type="ARBA" id="ARBA00022490"/>
    </source>
</evidence>
<feature type="domain" description="Peptidase S72" evidence="11">
    <location>
        <begin position="267"/>
        <end position="375"/>
    </location>
</feature>
<dbReference type="GO" id="GO:0005856">
    <property type="term" value="C:cytoskeleton"/>
    <property type="evidence" value="ECO:0007669"/>
    <property type="project" value="UniProtKB-SubCell"/>
</dbReference>
<dbReference type="GO" id="GO:0042383">
    <property type="term" value="C:sarcolemma"/>
    <property type="evidence" value="ECO:0007669"/>
    <property type="project" value="TreeGrafter"/>
</dbReference>
<keyword evidence="6 10" id="KW-1133">Transmembrane helix</keyword>
<dbReference type="GO" id="GO:0021675">
    <property type="term" value="P:nerve development"/>
    <property type="evidence" value="ECO:0007669"/>
    <property type="project" value="TreeGrafter"/>
</dbReference>
<dbReference type="EMBL" id="CAHIKZ030003744">
    <property type="protein sequence ID" value="CAE1303757.1"/>
    <property type="molecule type" value="Genomic_DNA"/>
</dbReference>